<evidence type="ECO:0000256" key="2">
    <source>
        <dbReference type="ARBA" id="ARBA00022452"/>
    </source>
</evidence>
<keyword evidence="8" id="KW-1185">Reference proteome</keyword>
<dbReference type="Proteomes" id="UP000280188">
    <property type="component" value="Chromosome"/>
</dbReference>
<sequence length="443" mass="48258">MYLNESGIRQSIGERFMKFNQVIALFLACGSMLPMVAYARPSLSLQAVEQMARTSLPVQAALANIKAAKEEIKETENKGGLALHAGFSIGQHHPLVSSNITPNYFGINPQVSLSYPLLGANAVQQNETYEAVAALSKSRAELLQTRLQVVDLTDTAFLLYWQSTDFKLIAVNFLKQLNKWSDAAKVERKSGSWSTADWLYFKKVQSQAVGAINKSEIQQDTSLSALNSILGMHIGPFTPMTPHLDQCNTSRITEAEPTNDPTIKILLAQLNSIRAEQHLGPWRYIDATANVGTQSTYDPAGNRAGYSVTAGVQVSVPLDLIGADNAHASKLAAMAESLELQILQARANFHQKLVATMGDLRIAKDNLAFAEKQFAASEANWDRLHAMMLGGPNDEFRKAVAARLDLFQAETVRIGAIASVAAAAARLRNLQPTTCKRSSTRGT</sequence>
<dbReference type="GO" id="GO:1990281">
    <property type="term" value="C:efflux pump complex"/>
    <property type="evidence" value="ECO:0007669"/>
    <property type="project" value="TreeGrafter"/>
</dbReference>
<evidence type="ECO:0000256" key="5">
    <source>
        <dbReference type="ARBA" id="ARBA00023237"/>
    </source>
</evidence>
<dbReference type="PANTHER" id="PTHR30026:SF20">
    <property type="entry name" value="OUTER MEMBRANE PROTEIN TOLC"/>
    <property type="match status" value="1"/>
</dbReference>
<dbReference type="GO" id="GO:0009279">
    <property type="term" value="C:cell outer membrane"/>
    <property type="evidence" value="ECO:0007669"/>
    <property type="project" value="UniProtKB-SubCell"/>
</dbReference>
<dbReference type="InterPro" id="IPR051906">
    <property type="entry name" value="TolC-like"/>
</dbReference>
<dbReference type="Gene3D" id="1.20.1600.10">
    <property type="entry name" value="Outer membrane efflux proteins (OEP)"/>
    <property type="match status" value="1"/>
</dbReference>
<dbReference type="KEGG" id="afj:AFERRID_26020"/>
<proteinExistence type="predicted"/>
<accession>A0A2Z6IN78</accession>
<evidence type="ECO:0000256" key="1">
    <source>
        <dbReference type="ARBA" id="ARBA00004442"/>
    </source>
</evidence>
<keyword evidence="3" id="KW-0812">Transmembrane</keyword>
<dbReference type="EMBL" id="AP018795">
    <property type="protein sequence ID" value="BBF66384.1"/>
    <property type="molecule type" value="Genomic_DNA"/>
</dbReference>
<keyword evidence="2" id="KW-1134">Transmembrane beta strand</keyword>
<comment type="subcellular location">
    <subcellularLocation>
        <location evidence="1">Cell outer membrane</location>
    </subcellularLocation>
</comment>
<name>A0A2Z6IN78_ACIFI</name>
<organism evidence="7 8">
    <name type="scientific">Acidithiobacillus ferridurans</name>
    <dbReference type="NCBI Taxonomy" id="1232575"/>
    <lineage>
        <taxon>Bacteria</taxon>
        <taxon>Pseudomonadati</taxon>
        <taxon>Pseudomonadota</taxon>
        <taxon>Acidithiobacillia</taxon>
        <taxon>Acidithiobacillales</taxon>
        <taxon>Acidithiobacillaceae</taxon>
        <taxon>Acidithiobacillus</taxon>
    </lineage>
</organism>
<keyword evidence="4" id="KW-0472">Membrane</keyword>
<evidence type="ECO:0008006" key="9">
    <source>
        <dbReference type="Google" id="ProtNLM"/>
    </source>
</evidence>
<evidence type="ECO:0000256" key="4">
    <source>
        <dbReference type="ARBA" id="ARBA00023136"/>
    </source>
</evidence>
<feature type="coiled-coil region" evidence="6">
    <location>
        <begin position="328"/>
        <end position="380"/>
    </location>
</feature>
<evidence type="ECO:0000313" key="8">
    <source>
        <dbReference type="Proteomes" id="UP000280188"/>
    </source>
</evidence>
<reference evidence="7 8" key="1">
    <citation type="journal article" date="2018" name="Microbiol. Resour. Announc.">
        <title>Complete Genome Sequence of Acidithiobacillus ferridurans JCM 18981.</title>
        <authorList>
            <person name="Miyauchi T."/>
            <person name="Kouzuma A."/>
            <person name="Abe T."/>
            <person name="Watanabe K."/>
        </authorList>
    </citation>
    <scope>NUCLEOTIDE SEQUENCE [LARGE SCALE GENOMIC DNA]</scope>
    <source>
        <strain evidence="8">ATCC 33020 / DSM 29468 / JCM 18981 / 11Fe</strain>
    </source>
</reference>
<evidence type="ECO:0000256" key="3">
    <source>
        <dbReference type="ARBA" id="ARBA00022692"/>
    </source>
</evidence>
<dbReference type="AlphaFoldDB" id="A0A2Z6IN78"/>
<keyword evidence="6" id="KW-0175">Coiled coil</keyword>
<gene>
    <name evidence="7" type="ORF">AFERRID_26020</name>
</gene>
<dbReference type="GO" id="GO:0015562">
    <property type="term" value="F:efflux transmembrane transporter activity"/>
    <property type="evidence" value="ECO:0007669"/>
    <property type="project" value="InterPro"/>
</dbReference>
<evidence type="ECO:0000313" key="7">
    <source>
        <dbReference type="EMBL" id="BBF66384.1"/>
    </source>
</evidence>
<dbReference type="SUPFAM" id="SSF56954">
    <property type="entry name" value="Outer membrane efflux proteins (OEP)"/>
    <property type="match status" value="1"/>
</dbReference>
<dbReference type="PANTHER" id="PTHR30026">
    <property type="entry name" value="OUTER MEMBRANE PROTEIN TOLC"/>
    <property type="match status" value="1"/>
</dbReference>
<protein>
    <recommendedName>
        <fullName evidence="9">TolC family protein</fullName>
    </recommendedName>
</protein>
<dbReference type="GO" id="GO:0015288">
    <property type="term" value="F:porin activity"/>
    <property type="evidence" value="ECO:0007669"/>
    <property type="project" value="TreeGrafter"/>
</dbReference>
<evidence type="ECO:0000256" key="6">
    <source>
        <dbReference type="SAM" id="Coils"/>
    </source>
</evidence>
<keyword evidence="5" id="KW-0998">Cell outer membrane</keyword>